<gene>
    <name evidence="1" type="ORF">GCM10009575_013270</name>
</gene>
<reference evidence="1 2" key="1">
    <citation type="journal article" date="2019" name="Int. J. Syst. Evol. Microbiol.">
        <title>The Global Catalogue of Microorganisms (GCM) 10K type strain sequencing project: providing services to taxonomists for standard genome sequencing and annotation.</title>
        <authorList>
            <consortium name="The Broad Institute Genomics Platform"/>
            <consortium name="The Broad Institute Genome Sequencing Center for Infectious Disease"/>
            <person name="Wu L."/>
            <person name="Ma J."/>
        </authorList>
    </citation>
    <scope>NUCLEOTIDE SEQUENCE [LARGE SCALE GENOMIC DNA]</scope>
    <source>
        <strain evidence="1 2">JCM 11444</strain>
    </source>
</reference>
<accession>A0ABN1P0Z7</accession>
<comment type="caution">
    <text evidence="1">The sequence shown here is derived from an EMBL/GenBank/DDBJ whole genome shotgun (WGS) entry which is preliminary data.</text>
</comment>
<keyword evidence="2" id="KW-1185">Reference proteome</keyword>
<dbReference type="Proteomes" id="UP001500418">
    <property type="component" value="Unassembled WGS sequence"/>
</dbReference>
<dbReference type="EMBL" id="BAAAID010000005">
    <property type="protein sequence ID" value="GAA0920454.1"/>
    <property type="molecule type" value="Genomic_DNA"/>
</dbReference>
<proteinExistence type="predicted"/>
<name>A0ABN1P0Z7_9ACTN</name>
<evidence type="ECO:0000313" key="1">
    <source>
        <dbReference type="EMBL" id="GAA0920454.1"/>
    </source>
</evidence>
<evidence type="ECO:0000313" key="2">
    <source>
        <dbReference type="Proteomes" id="UP001500418"/>
    </source>
</evidence>
<protein>
    <submittedName>
        <fullName evidence="1">Uncharacterized protein</fullName>
    </submittedName>
</protein>
<organism evidence="1 2">
    <name type="scientific">Streptomyces rhizosphaericus</name>
    <dbReference type="NCBI Taxonomy" id="114699"/>
    <lineage>
        <taxon>Bacteria</taxon>
        <taxon>Bacillati</taxon>
        <taxon>Actinomycetota</taxon>
        <taxon>Actinomycetes</taxon>
        <taxon>Kitasatosporales</taxon>
        <taxon>Streptomycetaceae</taxon>
        <taxon>Streptomyces</taxon>
        <taxon>Streptomyces violaceusniger group</taxon>
    </lineage>
</organism>
<sequence>MVKQHVPDLMQQDVLLVHSAGALLEKDVVIGLGGEPHAADAVPGGLLRQRMQMQRTSPLGGQFLAQSIDSEGVWHTELVQGRLATLL</sequence>